<dbReference type="Gene3D" id="3.40.50.2300">
    <property type="match status" value="2"/>
</dbReference>
<feature type="domain" description="HTH lacI-type" evidence="4">
    <location>
        <begin position="13"/>
        <end position="68"/>
    </location>
</feature>
<dbReference type="Pfam" id="PF00356">
    <property type="entry name" value="LacI"/>
    <property type="match status" value="1"/>
</dbReference>
<protein>
    <submittedName>
        <fullName evidence="5">LacI family transcriptional regulator</fullName>
    </submittedName>
</protein>
<accession>A0A4R1NJF7</accession>
<dbReference type="Gene3D" id="1.10.260.40">
    <property type="entry name" value="lambda repressor-like DNA-binding domains"/>
    <property type="match status" value="1"/>
</dbReference>
<name>A0A4R1NJF7_9GAMM</name>
<dbReference type="SMART" id="SM00354">
    <property type="entry name" value="HTH_LACI"/>
    <property type="match status" value="1"/>
</dbReference>
<evidence type="ECO:0000313" key="5">
    <source>
        <dbReference type="EMBL" id="TCL04340.1"/>
    </source>
</evidence>
<dbReference type="PANTHER" id="PTHR30146:SF109">
    <property type="entry name" value="HTH-TYPE TRANSCRIPTIONAL REGULATOR GALS"/>
    <property type="match status" value="1"/>
</dbReference>
<dbReference type="EMBL" id="SJOI01000001">
    <property type="protein sequence ID" value="TCL04340.1"/>
    <property type="molecule type" value="Genomic_DNA"/>
</dbReference>
<dbReference type="InterPro" id="IPR028082">
    <property type="entry name" value="Peripla_BP_I"/>
</dbReference>
<comment type="caution">
    <text evidence="5">The sequence shown here is derived from an EMBL/GenBank/DDBJ whole genome shotgun (WGS) entry which is preliminary data.</text>
</comment>
<dbReference type="SUPFAM" id="SSF47413">
    <property type="entry name" value="lambda repressor-like DNA-binding domains"/>
    <property type="match status" value="1"/>
</dbReference>
<evidence type="ECO:0000256" key="3">
    <source>
        <dbReference type="ARBA" id="ARBA00023163"/>
    </source>
</evidence>
<dbReference type="InterPro" id="IPR046335">
    <property type="entry name" value="LacI/GalR-like_sensor"/>
</dbReference>
<dbReference type="InterPro" id="IPR000843">
    <property type="entry name" value="HTH_LacI"/>
</dbReference>
<dbReference type="GO" id="GO:0003700">
    <property type="term" value="F:DNA-binding transcription factor activity"/>
    <property type="evidence" value="ECO:0007669"/>
    <property type="project" value="TreeGrafter"/>
</dbReference>
<organism evidence="5 6">
    <name type="scientific">Sodalis ligni</name>
    <dbReference type="NCBI Taxonomy" id="2697027"/>
    <lineage>
        <taxon>Bacteria</taxon>
        <taxon>Pseudomonadati</taxon>
        <taxon>Pseudomonadota</taxon>
        <taxon>Gammaproteobacteria</taxon>
        <taxon>Enterobacterales</taxon>
        <taxon>Bruguierivoracaceae</taxon>
        <taxon>Sodalis</taxon>
    </lineage>
</organism>
<dbReference type="CDD" id="cd06267">
    <property type="entry name" value="PBP1_LacI_sugar_binding-like"/>
    <property type="match status" value="1"/>
</dbReference>
<keyword evidence="6" id="KW-1185">Reference proteome</keyword>
<sequence length="360" mass="38911">MENSIKSARPVRPTIRDVARLAGVSIGTVSAVINNSARPVAEDTRRHVLRCIAELNFEPNSAARSLKHQRISSIGFVVPDLGNAFFVDVAQGIQSVLDTVDCLLVLCLTWSDTRREEYYAQVLRTQRLNGVIYLSGTGLPSPSLTALATKGSVVFVDEYLPGMVSGIAPGIEVPFISSQNLIGARTLGQYVLARHHRRLALVSGPRGLWTSEQRQAGFREALAGAGIPPDSVPVIRGDYTEQAGRRAADEILALSARPTAVLCANDLMAIGFIRRCLELHVRVPEDISVTGFDDIPEARLLHPELTTVRQPGRDMGRAAATLLLQRMGAVTDGPAQKDFPTELCIRRSVGLSPPNDIVPG</sequence>
<dbReference type="PROSITE" id="PS50932">
    <property type="entry name" value="HTH_LACI_2"/>
    <property type="match status" value="1"/>
</dbReference>
<evidence type="ECO:0000313" key="6">
    <source>
        <dbReference type="Proteomes" id="UP000294555"/>
    </source>
</evidence>
<dbReference type="InterPro" id="IPR010982">
    <property type="entry name" value="Lambda_DNA-bd_dom_sf"/>
</dbReference>
<dbReference type="PROSITE" id="PS00356">
    <property type="entry name" value="HTH_LACI_1"/>
    <property type="match status" value="1"/>
</dbReference>
<evidence type="ECO:0000256" key="2">
    <source>
        <dbReference type="ARBA" id="ARBA00023125"/>
    </source>
</evidence>
<dbReference type="CDD" id="cd01392">
    <property type="entry name" value="HTH_LacI"/>
    <property type="match status" value="1"/>
</dbReference>
<dbReference type="Proteomes" id="UP000294555">
    <property type="component" value="Unassembled WGS sequence"/>
</dbReference>
<dbReference type="GO" id="GO:0000976">
    <property type="term" value="F:transcription cis-regulatory region binding"/>
    <property type="evidence" value="ECO:0007669"/>
    <property type="project" value="TreeGrafter"/>
</dbReference>
<dbReference type="Pfam" id="PF13377">
    <property type="entry name" value="Peripla_BP_3"/>
    <property type="match status" value="1"/>
</dbReference>
<evidence type="ECO:0000259" key="4">
    <source>
        <dbReference type="PROSITE" id="PS50932"/>
    </source>
</evidence>
<evidence type="ECO:0000256" key="1">
    <source>
        <dbReference type="ARBA" id="ARBA00023015"/>
    </source>
</evidence>
<keyword evidence="3" id="KW-0804">Transcription</keyword>
<dbReference type="OrthoDB" id="6790885at2"/>
<proteinExistence type="predicted"/>
<dbReference type="AlphaFoldDB" id="A0A4R1NJF7"/>
<reference evidence="5 6" key="1">
    <citation type="submission" date="2019-02" db="EMBL/GenBank/DDBJ databases">
        <title>Investigation of anaerobic lignin degradation for improved lignocellulosic biofuels.</title>
        <authorList>
            <person name="Deangelis K."/>
        </authorList>
    </citation>
    <scope>NUCLEOTIDE SEQUENCE [LARGE SCALE GENOMIC DNA]</scope>
    <source>
        <strain evidence="5 6">159R</strain>
    </source>
</reference>
<dbReference type="SUPFAM" id="SSF53822">
    <property type="entry name" value="Periplasmic binding protein-like I"/>
    <property type="match status" value="1"/>
</dbReference>
<gene>
    <name evidence="5" type="ORF">EZJ58_2453</name>
</gene>
<dbReference type="PANTHER" id="PTHR30146">
    <property type="entry name" value="LACI-RELATED TRANSCRIPTIONAL REPRESSOR"/>
    <property type="match status" value="1"/>
</dbReference>
<dbReference type="PRINTS" id="PR00036">
    <property type="entry name" value="HTHLACI"/>
</dbReference>
<keyword evidence="2" id="KW-0238">DNA-binding</keyword>
<keyword evidence="1" id="KW-0805">Transcription regulation</keyword>
<dbReference type="RefSeq" id="WP_132923130.1">
    <property type="nucleotide sequence ID" value="NZ_SJOI01000001.1"/>
</dbReference>